<dbReference type="GO" id="GO:0031966">
    <property type="term" value="C:mitochondrial membrane"/>
    <property type="evidence" value="ECO:0007669"/>
    <property type="project" value="UniProtKB-SubCell"/>
</dbReference>
<evidence type="ECO:0000256" key="14">
    <source>
        <dbReference type="ARBA" id="ARBA00049551"/>
    </source>
</evidence>
<evidence type="ECO:0000256" key="16">
    <source>
        <dbReference type="SAM" id="SignalP"/>
    </source>
</evidence>
<keyword evidence="12 15" id="KW-0496">Mitochondrion</keyword>
<protein>
    <recommendedName>
        <fullName evidence="4 15">NADH-ubiquinone oxidoreductase chain 6</fullName>
        <ecNumber evidence="3 15">7.1.1.2</ecNumber>
    </recommendedName>
</protein>
<evidence type="ECO:0000256" key="8">
    <source>
        <dbReference type="ARBA" id="ARBA00022967"/>
    </source>
</evidence>
<sequence length="164" mass="17742">MIELLFLIGLLAVASNPSPYYGALGLVVGAVFGSLILFKMGMTFLSLVLLLIYLGGMMVVFAYCTALVASPYPETWGNVVVLNYLVCIAGATFCMLSLVTWLNINEDVFYVFEWGEVYSDWLGVSQTFSSGGLLLLFGGLALLLALVVVFEVVRGHYSGTLRAV</sequence>
<dbReference type="RefSeq" id="YP_009000566.1">
    <property type="nucleotide sequence ID" value="NC_023381.1"/>
</dbReference>
<evidence type="ECO:0000256" key="11">
    <source>
        <dbReference type="ARBA" id="ARBA00023027"/>
    </source>
</evidence>
<accession>W0TJE0</accession>
<gene>
    <name evidence="17" type="primary">nad6</name>
    <name evidence="17" type="synonym">ND6</name>
</gene>
<keyword evidence="15" id="KW-0830">Ubiquinone</keyword>
<evidence type="ECO:0000256" key="6">
    <source>
        <dbReference type="ARBA" id="ARBA00022660"/>
    </source>
</evidence>
<evidence type="ECO:0000256" key="4">
    <source>
        <dbReference type="ARBA" id="ARBA00021095"/>
    </source>
</evidence>
<evidence type="ECO:0000256" key="1">
    <source>
        <dbReference type="ARBA" id="ARBA00004225"/>
    </source>
</evidence>
<evidence type="ECO:0000256" key="12">
    <source>
        <dbReference type="ARBA" id="ARBA00023128"/>
    </source>
</evidence>
<keyword evidence="11 15" id="KW-0520">NAD</keyword>
<evidence type="ECO:0000256" key="9">
    <source>
        <dbReference type="ARBA" id="ARBA00022982"/>
    </source>
</evidence>
<dbReference type="Gene3D" id="1.20.120.1200">
    <property type="entry name" value="NADH-ubiquinone/plastoquinone oxidoreductase chain 6, subunit NuoJ"/>
    <property type="match status" value="1"/>
</dbReference>
<dbReference type="GeneID" id="18252326"/>
<comment type="similarity">
    <text evidence="2 15">Belongs to the complex I subunit 6 family.</text>
</comment>
<feature type="transmembrane region" description="Helical" evidence="15">
    <location>
        <begin position="81"/>
        <end position="104"/>
    </location>
</feature>
<evidence type="ECO:0000256" key="13">
    <source>
        <dbReference type="ARBA" id="ARBA00023136"/>
    </source>
</evidence>
<reference evidence="17" key="2">
    <citation type="submission" date="2013-01" db="EMBL/GenBank/DDBJ databases">
        <authorList>
            <person name="Kurabayashi A."/>
            <person name="Sumida M."/>
        </authorList>
    </citation>
    <scope>NUCLEOTIDE SEQUENCE</scope>
    <source>
        <strain evidence="17">No. B03</strain>
    </source>
</reference>
<dbReference type="InterPro" id="IPR001457">
    <property type="entry name" value="NADH_UbQ/plastoQ_OxRdtase_su6"/>
</dbReference>
<dbReference type="GO" id="GO:0008137">
    <property type="term" value="F:NADH dehydrogenase (ubiquinone) activity"/>
    <property type="evidence" value="ECO:0007669"/>
    <property type="project" value="UniProtKB-UniRule"/>
</dbReference>
<keyword evidence="9 15" id="KW-0249">Electron transport</keyword>
<comment type="subcellular location">
    <subcellularLocation>
        <location evidence="1 15">Mitochondrion membrane</location>
        <topology evidence="1 15">Multi-pass membrane protein</topology>
    </subcellularLocation>
</comment>
<feature type="transmembrane region" description="Helical" evidence="15">
    <location>
        <begin position="43"/>
        <end position="69"/>
    </location>
</feature>
<proteinExistence type="inferred from homology"/>
<keyword evidence="16" id="KW-0732">Signal</keyword>
<organism evidence="17">
    <name type="scientific">Hyperolius marmoratus</name>
    <name type="common">Marbled rush frog</name>
    <dbReference type="NCBI Taxonomy" id="476017"/>
    <lineage>
        <taxon>Eukaryota</taxon>
        <taxon>Metazoa</taxon>
        <taxon>Chordata</taxon>
        <taxon>Craniata</taxon>
        <taxon>Vertebrata</taxon>
        <taxon>Euteleostomi</taxon>
        <taxon>Amphibia</taxon>
        <taxon>Batrachia</taxon>
        <taxon>Anura</taxon>
        <taxon>Neobatrachia</taxon>
        <taxon>Microhyloidea</taxon>
        <taxon>Hyperoliidae</taxon>
        <taxon>Hyperolius</taxon>
    </lineage>
</organism>
<feature type="signal peptide" evidence="16">
    <location>
        <begin position="1"/>
        <end position="15"/>
    </location>
</feature>
<keyword evidence="8 15" id="KW-1278">Translocase</keyword>
<dbReference type="Pfam" id="PF00499">
    <property type="entry name" value="Oxidored_q3"/>
    <property type="match status" value="1"/>
</dbReference>
<keyword evidence="7 15" id="KW-0812">Transmembrane</keyword>
<evidence type="ECO:0000256" key="15">
    <source>
        <dbReference type="RuleBase" id="RU004430"/>
    </source>
</evidence>
<keyword evidence="13 15" id="KW-0472">Membrane</keyword>
<name>W0TJE0_HYPMR</name>
<keyword evidence="10 15" id="KW-1133">Transmembrane helix</keyword>
<comment type="function">
    <text evidence="15">Core subunit of the mitochondrial membrane respiratory chain NADH dehydrogenase (Complex I) which catalyzes electron transfer from NADH through the respiratory chain, using ubiquinone as an electron acceptor. Essential for the catalytic activity and assembly of complex I.</text>
</comment>
<geneLocation type="mitochondrion" evidence="17"/>
<feature type="transmembrane region" description="Helical" evidence="15">
    <location>
        <begin position="131"/>
        <end position="153"/>
    </location>
</feature>
<feature type="chain" id="PRO_5013220801" description="NADH-ubiquinone oxidoreductase chain 6" evidence="16">
    <location>
        <begin position="16"/>
        <end position="164"/>
    </location>
</feature>
<dbReference type="InterPro" id="IPR042106">
    <property type="entry name" value="Nuo/plastoQ_OxRdtase_6_NuoJ"/>
</dbReference>
<dbReference type="EC" id="7.1.1.2" evidence="3 15"/>
<dbReference type="PANTHER" id="PTHR11435:SF1">
    <property type="entry name" value="NADH-UBIQUINONE OXIDOREDUCTASE CHAIN 6"/>
    <property type="match status" value="1"/>
</dbReference>
<evidence type="ECO:0000313" key="17">
    <source>
        <dbReference type="EMBL" id="BAO42921.1"/>
    </source>
</evidence>
<evidence type="ECO:0000256" key="5">
    <source>
        <dbReference type="ARBA" id="ARBA00022448"/>
    </source>
</evidence>
<evidence type="ECO:0000256" key="3">
    <source>
        <dbReference type="ARBA" id="ARBA00012944"/>
    </source>
</evidence>
<keyword evidence="5 15" id="KW-0813">Transport</keyword>
<evidence type="ECO:0000256" key="2">
    <source>
        <dbReference type="ARBA" id="ARBA00005698"/>
    </source>
</evidence>
<dbReference type="PANTHER" id="PTHR11435">
    <property type="entry name" value="NADH UBIQUINONE OXIDOREDUCTASE SUBUNIT ND6"/>
    <property type="match status" value="1"/>
</dbReference>
<dbReference type="CTD" id="4541"/>
<evidence type="ECO:0000256" key="7">
    <source>
        <dbReference type="ARBA" id="ARBA00022692"/>
    </source>
</evidence>
<reference evidence="17" key="1">
    <citation type="journal article" date="2013" name="BMC Genomics">
        <title>Afrobatrachian mitochondrial genomes: genome reorganization, gene rearrangement mechanisms, and evolutionary trends of duplicated and rearranged genes.</title>
        <authorList>
            <person name="Kurabayashi A."/>
            <person name="Sumida M."/>
        </authorList>
    </citation>
    <scope>NUCLEOTIDE SEQUENCE</scope>
    <source>
        <strain evidence="17">No. B03</strain>
    </source>
</reference>
<keyword evidence="6 15" id="KW-0679">Respiratory chain</keyword>
<dbReference type="EMBL" id="AB777218">
    <property type="protein sequence ID" value="BAO42921.1"/>
    <property type="molecule type" value="Genomic_DNA"/>
</dbReference>
<evidence type="ECO:0000256" key="10">
    <source>
        <dbReference type="ARBA" id="ARBA00022989"/>
    </source>
</evidence>
<dbReference type="InterPro" id="IPR050269">
    <property type="entry name" value="ComplexI_Subunit6"/>
</dbReference>
<dbReference type="AlphaFoldDB" id="W0TJE0"/>
<comment type="catalytic activity">
    <reaction evidence="14 15">
        <text>a ubiquinone + NADH + 5 H(+)(in) = a ubiquinol + NAD(+) + 4 H(+)(out)</text>
        <dbReference type="Rhea" id="RHEA:29091"/>
        <dbReference type="Rhea" id="RHEA-COMP:9565"/>
        <dbReference type="Rhea" id="RHEA-COMP:9566"/>
        <dbReference type="ChEBI" id="CHEBI:15378"/>
        <dbReference type="ChEBI" id="CHEBI:16389"/>
        <dbReference type="ChEBI" id="CHEBI:17976"/>
        <dbReference type="ChEBI" id="CHEBI:57540"/>
        <dbReference type="ChEBI" id="CHEBI:57945"/>
        <dbReference type="EC" id="7.1.1.2"/>
    </reaction>
</comment>